<dbReference type="InterPro" id="IPR008928">
    <property type="entry name" value="6-hairpin_glycosidase_sf"/>
</dbReference>
<dbReference type="InterPro" id="IPR037459">
    <property type="entry name" value="RhgT-like"/>
</dbReference>
<name>A0A2N3IBQ4_9BACT</name>
<evidence type="ECO:0000313" key="4">
    <source>
        <dbReference type="EMBL" id="PKQ67762.1"/>
    </source>
</evidence>
<dbReference type="InterPro" id="IPR012341">
    <property type="entry name" value="6hp_glycosidase-like_sf"/>
</dbReference>
<dbReference type="GO" id="GO:0016788">
    <property type="term" value="F:hydrolase activity, acting on ester bonds"/>
    <property type="evidence" value="ECO:0007669"/>
    <property type="project" value="UniProtKB-ARBA"/>
</dbReference>
<evidence type="ECO:0000259" key="3">
    <source>
        <dbReference type="Pfam" id="PF13472"/>
    </source>
</evidence>
<dbReference type="EMBL" id="MVDE01000007">
    <property type="protein sequence ID" value="PKQ67762.1"/>
    <property type="molecule type" value="Genomic_DNA"/>
</dbReference>
<dbReference type="SUPFAM" id="SSF75005">
    <property type="entry name" value="Arabinanase/levansucrase/invertase"/>
    <property type="match status" value="1"/>
</dbReference>
<dbReference type="PANTHER" id="PTHR33886">
    <property type="entry name" value="UNSATURATED RHAMNOGALACTURONAN HYDROLASE (EUROFUNG)"/>
    <property type="match status" value="1"/>
</dbReference>
<dbReference type="SUPFAM" id="SSF48208">
    <property type="entry name" value="Six-hairpin glycosidases"/>
    <property type="match status" value="1"/>
</dbReference>
<accession>A0A2N3IBQ4</accession>
<dbReference type="InterPro" id="IPR013830">
    <property type="entry name" value="SGNH_hydro"/>
</dbReference>
<evidence type="ECO:0000313" key="5">
    <source>
        <dbReference type="Proteomes" id="UP000233618"/>
    </source>
</evidence>
<reference evidence="4 5" key="1">
    <citation type="journal article" date="2017" name="Front. Microbiol.">
        <title>Labilibaculum manganireducens gen. nov., sp. nov. and Labilibaculum filiforme sp. nov., Novel Bacteroidetes Isolated from Subsurface Sediments of the Baltic Sea.</title>
        <authorList>
            <person name="Vandieken V."/>
            <person name="Marshall I.P."/>
            <person name="Niemann H."/>
            <person name="Engelen B."/>
            <person name="Cypionka H."/>
        </authorList>
    </citation>
    <scope>NUCLEOTIDE SEQUENCE [LARGE SCALE GENOMIC DNA]</scope>
    <source>
        <strain evidence="4 5">59.10-2M</strain>
    </source>
</reference>
<dbReference type="Gene3D" id="3.40.50.1110">
    <property type="entry name" value="SGNH hydrolase"/>
    <property type="match status" value="1"/>
</dbReference>
<dbReference type="RefSeq" id="WP_218973035.1">
    <property type="nucleotide sequence ID" value="NZ_MVDE01000007.1"/>
</dbReference>
<evidence type="ECO:0000256" key="2">
    <source>
        <dbReference type="SAM" id="MobiDB-lite"/>
    </source>
</evidence>
<sequence length="1054" mass="120193">MKLSFGSTQHQTFLAQFLIVIFIISLNSLSHAQERKSNSGKNRKSDVTNKTEFNDANTPLHLLQPDYPINYQASDKDQIENQLKTIVNYLEQVTPAGIIDSKSQKVITKYENIDRYSQLKKGDFRLTSYEWGVTYAAMLRMTQVTDNETYLNYARNRFAFLAETAPFFKKQLDEVGTIDPLMTKVLQPKTLDDAGAICAAMIKTSTFDKASSKLDTLIGNYIDYIMYHQYRLKDGTFARKRPLYNTVWLDDLFMSIPALLQMGKYRHDDKYTQEAVKQIKLFKDKLFVENKGLFRHGWAEGLEPEPTFFWARANGWALLTLCEALDVLPKDNEDRKWIMDLYQQQIGSLVQYQSGQGLWHQLIDKNDSYLETSASAIYVFAIAHGINQGWLNARVYGPVVTLGWNALSQKINSKGQVEGTCVGTGMGFDPAFYYHRPTSAFAAHGYGPMLLAGAEMIELCNHWFPKMNDSAIHFYGQTLPYSEPIFEVGDPRHPPYKKAGSSRKGKKPVVFVIGDSTVKNGRDKGDLGQWGWASFFDRFFDTSKITVENHALGGRSSRTFLTEGLWQNVLEGLQEGDYLFIQFGHNDGGPFDTGRARASIKGAGEESKTYTMEATGGPETVYTFGHYMRHYIEQAKAHGVKVIALAHTPRNNWEDGKMVRVTDTYAKWTKQAAEDEDVCYIDANDLCAKEYEKIGQEATKPYYKDNVHTSYIGAITNGNTIAKATYNLENCDLKKYMKKEAIDNPTKVASKPLYRDPKFDGAADPVVIWNKKEQKWFMFYTNRRANLEKTNGVDWVHGTPIGIAESEDGGLNWKYRADANINYGGDSTTYWAPEVIEDDGIYHMYLTVVPGIFSDWNHPRHIIHLTSSNLIDWKFESQLNLASDKVIDAEVVKSPNGKWRMYYNNEKNNKSIYYAESNDLYNWEDKGLAVGNKRGEGPVVFFWQNQYFMIIDSWDGLSVFSSKNMQNWHLQKENILDKPGCYEDDQVKGGHADVVINNGRAYIFYFTHPGRLEGVNDDNYETRRSSIQVGELKFVNNQISCNRNLPVDIKLVNP</sequence>
<feature type="region of interest" description="Disordered" evidence="2">
    <location>
        <begin position="33"/>
        <end position="53"/>
    </location>
</feature>
<dbReference type="InterPro" id="IPR036514">
    <property type="entry name" value="SGNH_hydro_sf"/>
</dbReference>
<dbReference type="Gene3D" id="1.50.10.10">
    <property type="match status" value="1"/>
</dbReference>
<dbReference type="CDD" id="cd08984">
    <property type="entry name" value="GH43-like"/>
    <property type="match status" value="1"/>
</dbReference>
<comment type="caution">
    <text evidence="4">The sequence shown here is derived from an EMBL/GenBank/DDBJ whole genome shotgun (WGS) entry which is preliminary data.</text>
</comment>
<keyword evidence="1" id="KW-0378">Hydrolase</keyword>
<dbReference type="InterPro" id="IPR052043">
    <property type="entry name" value="PolySaccharide_Degr_Enz"/>
</dbReference>
<keyword evidence="5" id="KW-1185">Reference proteome</keyword>
<dbReference type="Gene3D" id="2.115.10.20">
    <property type="entry name" value="Glycosyl hydrolase domain, family 43"/>
    <property type="match status" value="1"/>
</dbReference>
<feature type="domain" description="SGNH hydrolase-type esterase" evidence="3">
    <location>
        <begin position="512"/>
        <end position="692"/>
    </location>
</feature>
<dbReference type="SUPFAM" id="SSF52266">
    <property type="entry name" value="SGNH hydrolase"/>
    <property type="match status" value="1"/>
</dbReference>
<dbReference type="GO" id="GO:0005975">
    <property type="term" value="P:carbohydrate metabolic process"/>
    <property type="evidence" value="ECO:0007669"/>
    <property type="project" value="InterPro"/>
</dbReference>
<dbReference type="InterPro" id="IPR010905">
    <property type="entry name" value="Glyco_hydro_88"/>
</dbReference>
<gene>
    <name evidence="4" type="ORF">BZG01_06840</name>
</gene>
<organism evidence="4 5">
    <name type="scientific">Labilibaculum manganireducens</name>
    <dbReference type="NCBI Taxonomy" id="1940525"/>
    <lineage>
        <taxon>Bacteria</taxon>
        <taxon>Pseudomonadati</taxon>
        <taxon>Bacteroidota</taxon>
        <taxon>Bacteroidia</taxon>
        <taxon>Marinilabiliales</taxon>
        <taxon>Marinifilaceae</taxon>
        <taxon>Labilibaculum</taxon>
    </lineage>
</organism>
<dbReference type="CDD" id="cd01821">
    <property type="entry name" value="Rhamnogalacturan_acetylesterase_like"/>
    <property type="match status" value="1"/>
</dbReference>
<proteinExistence type="predicted"/>
<dbReference type="Proteomes" id="UP000233618">
    <property type="component" value="Unassembled WGS sequence"/>
</dbReference>
<dbReference type="Pfam" id="PF07470">
    <property type="entry name" value="Glyco_hydro_88"/>
    <property type="match status" value="1"/>
</dbReference>
<dbReference type="InterPro" id="IPR023296">
    <property type="entry name" value="Glyco_hydro_beta-prop_sf"/>
</dbReference>
<dbReference type="AlphaFoldDB" id="A0A2N3IBQ4"/>
<dbReference type="Pfam" id="PF13472">
    <property type="entry name" value="Lipase_GDSL_2"/>
    <property type="match status" value="1"/>
</dbReference>
<evidence type="ECO:0000256" key="1">
    <source>
        <dbReference type="ARBA" id="ARBA00022801"/>
    </source>
</evidence>
<protein>
    <recommendedName>
        <fullName evidence="3">SGNH hydrolase-type esterase domain-containing protein</fullName>
    </recommendedName>
</protein>
<dbReference type="PANTHER" id="PTHR33886:SF8">
    <property type="entry name" value="UNSATURATED RHAMNOGALACTURONAN HYDROLASE (EUROFUNG)"/>
    <property type="match status" value="1"/>
</dbReference>